<comment type="caution">
    <text evidence="2">The sequence shown here is derived from an EMBL/GenBank/DDBJ whole genome shotgun (WGS) entry which is preliminary data.</text>
</comment>
<evidence type="ECO:0000313" key="3">
    <source>
        <dbReference type="Proteomes" id="UP000295083"/>
    </source>
</evidence>
<feature type="region of interest" description="Disordered" evidence="1">
    <location>
        <begin position="134"/>
        <end position="388"/>
    </location>
</feature>
<feature type="compositionally biased region" description="Basic and acidic residues" evidence="1">
    <location>
        <begin position="193"/>
        <end position="208"/>
    </location>
</feature>
<sequence length="388" mass="40584">MARSNQSDVSDASGGEIDENGSESGMASASADQKTATADDPEREDVIESRPASRLEDSNRAESEDSRSLPGNRQQVHVDDGGSASPERSTAKPRSLSLTLNDIGSRCMRSLLSEPSSSDVVANANEYRNSVALTEDADSASKDGGSLASPFEYPLSTVEPEGANKSMNAPKVLTPSTTAPGTFSAESLSPSLSDDKRVGSPFERKGDGDDQEGLSHMGQSATSPVQVSGPPSAASSIPQSTTQTSTSNASDPFTPPLQMIGPPSSPPPAPKKSRNAKMARRDPQENTRPASANALGVQATTASRNLQHSPLRHTDSDRWSHQLASSLQQLTMNNSGSQSHLSQSSDAVLRAPAAQSEGSLSANAFPPSPLAGWAQRQRPHSARSARVN</sequence>
<feature type="compositionally biased region" description="Polar residues" evidence="1">
    <location>
        <begin position="322"/>
        <end position="334"/>
    </location>
</feature>
<feature type="compositionally biased region" description="Low complexity" evidence="1">
    <location>
        <begin position="335"/>
        <end position="345"/>
    </location>
</feature>
<feature type="compositionally biased region" description="Polar residues" evidence="1">
    <location>
        <begin position="1"/>
        <end position="10"/>
    </location>
</feature>
<proteinExistence type="predicted"/>
<feature type="compositionally biased region" description="Polar residues" evidence="1">
    <location>
        <begin position="174"/>
        <end position="192"/>
    </location>
</feature>
<keyword evidence="3" id="KW-1185">Reference proteome</keyword>
<feature type="compositionally biased region" description="Low complexity" evidence="1">
    <location>
        <begin position="228"/>
        <end position="250"/>
    </location>
</feature>
<dbReference type="AlphaFoldDB" id="A0A4V3HS87"/>
<dbReference type="EMBL" id="QAPG01000053">
    <property type="protein sequence ID" value="TDZ34429.1"/>
    <property type="molecule type" value="Genomic_DNA"/>
</dbReference>
<feature type="region of interest" description="Disordered" evidence="1">
    <location>
        <begin position="1"/>
        <end position="97"/>
    </location>
</feature>
<organism evidence="2 3">
    <name type="scientific">Colletotrichum spinosum</name>
    <dbReference type="NCBI Taxonomy" id="1347390"/>
    <lineage>
        <taxon>Eukaryota</taxon>
        <taxon>Fungi</taxon>
        <taxon>Dikarya</taxon>
        <taxon>Ascomycota</taxon>
        <taxon>Pezizomycotina</taxon>
        <taxon>Sordariomycetes</taxon>
        <taxon>Hypocreomycetidae</taxon>
        <taxon>Glomerellales</taxon>
        <taxon>Glomerellaceae</taxon>
        <taxon>Colletotrichum</taxon>
        <taxon>Colletotrichum orbiculare species complex</taxon>
    </lineage>
</organism>
<dbReference type="Proteomes" id="UP000295083">
    <property type="component" value="Unassembled WGS sequence"/>
</dbReference>
<feature type="compositionally biased region" description="Polar residues" evidence="1">
    <location>
        <begin position="298"/>
        <end position="308"/>
    </location>
</feature>
<feature type="compositionally biased region" description="Basic and acidic residues" evidence="1">
    <location>
        <begin position="44"/>
        <end position="67"/>
    </location>
</feature>
<evidence type="ECO:0000256" key="1">
    <source>
        <dbReference type="SAM" id="MobiDB-lite"/>
    </source>
</evidence>
<evidence type="ECO:0000313" key="2">
    <source>
        <dbReference type="EMBL" id="TDZ34429.1"/>
    </source>
</evidence>
<feature type="compositionally biased region" description="Polar residues" evidence="1">
    <location>
        <begin position="217"/>
        <end position="226"/>
    </location>
</feature>
<gene>
    <name evidence="2" type="ORF">C8035_v010575</name>
</gene>
<name>A0A4V3HS87_9PEZI</name>
<reference evidence="2 3" key="1">
    <citation type="submission" date="2018-11" db="EMBL/GenBank/DDBJ databases">
        <title>Genome sequence and assembly of Colletotrichum spinosum.</title>
        <authorList>
            <person name="Gan P."/>
            <person name="Shirasu K."/>
        </authorList>
    </citation>
    <scope>NUCLEOTIDE SEQUENCE [LARGE SCALE GENOMIC DNA]</scope>
    <source>
        <strain evidence="2 3">CBS 515.97</strain>
    </source>
</reference>
<feature type="compositionally biased region" description="Polar residues" evidence="1">
    <location>
        <begin position="22"/>
        <end position="36"/>
    </location>
</feature>
<accession>A0A4V3HS87</accession>
<feature type="compositionally biased region" description="Basic residues" evidence="1">
    <location>
        <begin position="377"/>
        <end position="388"/>
    </location>
</feature>
<protein>
    <submittedName>
        <fullName evidence="2">Uncharacterized protein</fullName>
    </submittedName>
</protein>